<gene>
    <name evidence="1" type="ORF">PGLA2088_LOCUS1643</name>
</gene>
<dbReference type="AlphaFoldDB" id="A0A813HG73"/>
<evidence type="ECO:0000313" key="1">
    <source>
        <dbReference type="EMBL" id="CAE8636611.1"/>
    </source>
</evidence>
<comment type="caution">
    <text evidence="1">The sequence shown here is derived from an EMBL/GenBank/DDBJ whole genome shotgun (WGS) entry which is preliminary data.</text>
</comment>
<name>A0A813HG73_POLGL</name>
<proteinExistence type="predicted"/>
<feature type="non-terminal residue" evidence="1">
    <location>
        <position position="136"/>
    </location>
</feature>
<accession>A0A813HG73</accession>
<protein>
    <submittedName>
        <fullName evidence="1">Uncharacterized protein</fullName>
    </submittedName>
</protein>
<sequence>SFPPAARRPRLLQLHGRARRPGHSAAPTRVLRGDGRCAGRLPGHRCPGGFRGLAGSAPRLGLCAQVAARLPARPERRTPRPWPAPPCPRRAREMARCWRCLRLVCRAARPLRAPGAKFPGRRRRFGLAAQLGGRAP</sequence>
<dbReference type="Proteomes" id="UP000626109">
    <property type="component" value="Unassembled WGS sequence"/>
</dbReference>
<dbReference type="EMBL" id="CAJNNW010001287">
    <property type="protein sequence ID" value="CAE8636611.1"/>
    <property type="molecule type" value="Genomic_DNA"/>
</dbReference>
<organism evidence="1 2">
    <name type="scientific">Polarella glacialis</name>
    <name type="common">Dinoflagellate</name>
    <dbReference type="NCBI Taxonomy" id="89957"/>
    <lineage>
        <taxon>Eukaryota</taxon>
        <taxon>Sar</taxon>
        <taxon>Alveolata</taxon>
        <taxon>Dinophyceae</taxon>
        <taxon>Suessiales</taxon>
        <taxon>Suessiaceae</taxon>
        <taxon>Polarella</taxon>
    </lineage>
</organism>
<reference evidence="1" key="1">
    <citation type="submission" date="2021-02" db="EMBL/GenBank/DDBJ databases">
        <authorList>
            <person name="Dougan E. K."/>
            <person name="Rhodes N."/>
            <person name="Thang M."/>
            <person name="Chan C."/>
        </authorList>
    </citation>
    <scope>NUCLEOTIDE SEQUENCE</scope>
</reference>
<feature type="non-terminal residue" evidence="1">
    <location>
        <position position="1"/>
    </location>
</feature>
<evidence type="ECO:0000313" key="2">
    <source>
        <dbReference type="Proteomes" id="UP000626109"/>
    </source>
</evidence>